<organism evidence="2 3">
    <name type="scientific">Pyrenophora seminiperda CCB06</name>
    <dbReference type="NCBI Taxonomy" id="1302712"/>
    <lineage>
        <taxon>Eukaryota</taxon>
        <taxon>Fungi</taxon>
        <taxon>Dikarya</taxon>
        <taxon>Ascomycota</taxon>
        <taxon>Pezizomycotina</taxon>
        <taxon>Dothideomycetes</taxon>
        <taxon>Pleosporomycetidae</taxon>
        <taxon>Pleosporales</taxon>
        <taxon>Pleosporineae</taxon>
        <taxon>Pleosporaceae</taxon>
        <taxon>Pyrenophora</taxon>
    </lineage>
</organism>
<feature type="region of interest" description="Disordered" evidence="1">
    <location>
        <begin position="292"/>
        <end position="363"/>
    </location>
</feature>
<gene>
    <name evidence="2" type="ORF">GMOD_00003637</name>
</gene>
<evidence type="ECO:0000256" key="1">
    <source>
        <dbReference type="SAM" id="MobiDB-lite"/>
    </source>
</evidence>
<feature type="region of interest" description="Disordered" evidence="1">
    <location>
        <begin position="164"/>
        <end position="200"/>
    </location>
</feature>
<evidence type="ECO:0000313" key="3">
    <source>
        <dbReference type="Proteomes" id="UP000265663"/>
    </source>
</evidence>
<evidence type="ECO:0000313" key="2">
    <source>
        <dbReference type="EMBL" id="RMZ74579.1"/>
    </source>
</evidence>
<feature type="region of interest" description="Disordered" evidence="1">
    <location>
        <begin position="94"/>
        <end position="139"/>
    </location>
</feature>
<dbReference type="Proteomes" id="UP000265663">
    <property type="component" value="Unassembled WGS sequence"/>
</dbReference>
<dbReference type="AlphaFoldDB" id="A0A3M7MK07"/>
<dbReference type="OrthoDB" id="4120989at2759"/>
<dbReference type="EMBL" id="KE747844">
    <property type="protein sequence ID" value="RMZ74579.1"/>
    <property type="molecule type" value="Genomic_DNA"/>
</dbReference>
<proteinExistence type="predicted"/>
<feature type="compositionally biased region" description="Low complexity" evidence="1">
    <location>
        <begin position="164"/>
        <end position="188"/>
    </location>
</feature>
<name>A0A3M7MK07_9PLEO</name>
<sequence>MDASTRLYKRLGEIPENPNDPESLDDLIVCAFGAFERYYVCWKTKGGEYKSDAHDLPPTLKDWLYPPPDSGITRDYASLQVVFGRGQEYFASDKNGKLEHKEAAETKKVASSTPSDDNDEGLAGGSHKPDKQALRRSRTVSFLRPLSQTSLRSDGSLFASETPASSAFAGSSSKRGSSGSTSSIRASRPPSLSFTSSRSNSEVSMLGMGMGMRIVEGEAVQTARPPVWMEQAKLVSSVESLQKQEEAVAVASSERGIETGEMRSAVIPVGSPVITAMMTPETDKVGISQDVVSERSASPRQVRSSPTDTAPKSTTASPCTCGCHAPSLASTSTSPPPPTYKNSTTQTSPLPSPKTLTPTPRAPLRINTTAASSSYRSSSAGYSALSQASTSFYSDENDADYTYSYYDDDDDEEYVEPAPIGRMSAFFGKPGYQLGDSLFGGYRPIQWGEYEEQGEEEEYEYEYQDTFGEEVMR</sequence>
<feature type="compositionally biased region" description="Low complexity" evidence="1">
    <location>
        <begin position="340"/>
        <end position="359"/>
    </location>
</feature>
<accession>A0A3M7MK07</accession>
<keyword evidence="3" id="KW-1185">Reference proteome</keyword>
<feature type="compositionally biased region" description="Basic and acidic residues" evidence="1">
    <location>
        <begin position="94"/>
        <end position="108"/>
    </location>
</feature>
<reference evidence="2 3" key="1">
    <citation type="journal article" date="2014" name="PLoS ONE">
        <title>De novo Genome Assembly of the Fungal Plant Pathogen Pyrenophora semeniperda.</title>
        <authorList>
            <person name="Soliai M.M."/>
            <person name="Meyer S.E."/>
            <person name="Udall J.A."/>
            <person name="Elzinga D.E."/>
            <person name="Hermansen R.A."/>
            <person name="Bodily P.M."/>
            <person name="Hart A.A."/>
            <person name="Coleman C.E."/>
        </authorList>
    </citation>
    <scope>NUCLEOTIDE SEQUENCE [LARGE SCALE GENOMIC DNA]</scope>
    <source>
        <strain evidence="2 3">CCB06</strain>
        <tissue evidence="2">Mycelium</tissue>
    </source>
</reference>
<feature type="compositionally biased region" description="Polar residues" evidence="1">
    <location>
        <begin position="295"/>
        <end position="318"/>
    </location>
</feature>
<feature type="compositionally biased region" description="Polar residues" evidence="1">
    <location>
        <begin position="190"/>
        <end position="200"/>
    </location>
</feature>
<protein>
    <submittedName>
        <fullName evidence="2">Uncharacterized protein</fullName>
    </submittedName>
</protein>